<keyword evidence="1" id="KW-0812">Transmembrane</keyword>
<evidence type="ECO:0000313" key="2">
    <source>
        <dbReference type="EMBL" id="AXC12414.1"/>
    </source>
</evidence>
<dbReference type="AlphaFoldDB" id="A0A2Z5G0W1"/>
<dbReference type="Proteomes" id="UP000253606">
    <property type="component" value="Chromosome"/>
</dbReference>
<name>A0A2Z5G0W1_9BACT</name>
<feature type="transmembrane region" description="Helical" evidence="1">
    <location>
        <begin position="26"/>
        <end position="48"/>
    </location>
</feature>
<sequence length="51" mass="5175">MASRTTAATQDVESKGKEVATPKGKAVIVGSSLLFGILQSICPVVVAMNGL</sequence>
<keyword evidence="3" id="KW-1185">Reference proteome</keyword>
<evidence type="ECO:0000313" key="3">
    <source>
        <dbReference type="Proteomes" id="UP000253606"/>
    </source>
</evidence>
<dbReference type="KEGG" id="abas:ACPOL_3119"/>
<protein>
    <submittedName>
        <fullName evidence="2">Uncharacterized protein</fullName>
    </submittedName>
</protein>
<keyword evidence="1" id="KW-0472">Membrane</keyword>
<accession>A0A2Z5G0W1</accession>
<keyword evidence="1" id="KW-1133">Transmembrane helix</keyword>
<organism evidence="2 3">
    <name type="scientific">Acidisarcina polymorpha</name>
    <dbReference type="NCBI Taxonomy" id="2211140"/>
    <lineage>
        <taxon>Bacteria</taxon>
        <taxon>Pseudomonadati</taxon>
        <taxon>Acidobacteriota</taxon>
        <taxon>Terriglobia</taxon>
        <taxon>Terriglobales</taxon>
        <taxon>Acidobacteriaceae</taxon>
        <taxon>Acidisarcina</taxon>
    </lineage>
</organism>
<gene>
    <name evidence="2" type="ORF">ACPOL_3119</name>
</gene>
<dbReference type="EMBL" id="CP030840">
    <property type="protein sequence ID" value="AXC12414.1"/>
    <property type="molecule type" value="Genomic_DNA"/>
</dbReference>
<dbReference type="RefSeq" id="WP_161557359.1">
    <property type="nucleotide sequence ID" value="NZ_CP030840.1"/>
</dbReference>
<evidence type="ECO:0000256" key="1">
    <source>
        <dbReference type="SAM" id="Phobius"/>
    </source>
</evidence>
<proteinExistence type="predicted"/>
<reference evidence="2 3" key="1">
    <citation type="journal article" date="2018" name="Front. Microbiol.">
        <title>Hydrolytic Capabilities as a Key to Environmental Success: Chitinolytic and Cellulolytic Acidobacteria From Acidic Sub-arctic Soils and Boreal Peatlands.</title>
        <authorList>
            <person name="Belova S.E."/>
            <person name="Ravin N.V."/>
            <person name="Pankratov T.A."/>
            <person name="Rakitin A.L."/>
            <person name="Ivanova A.A."/>
            <person name="Beletsky A.V."/>
            <person name="Mardanov A.V."/>
            <person name="Sinninghe Damste J.S."/>
            <person name="Dedysh S.N."/>
        </authorList>
    </citation>
    <scope>NUCLEOTIDE SEQUENCE [LARGE SCALE GENOMIC DNA]</scope>
    <source>
        <strain evidence="2 3">SBC82</strain>
    </source>
</reference>